<keyword evidence="1" id="KW-1133">Transmembrane helix</keyword>
<reference evidence="3" key="1">
    <citation type="journal article" date="2014" name="Science">
        <title>Ancient hybridizations among the ancestral genomes of bread wheat.</title>
        <authorList>
            <consortium name="International Wheat Genome Sequencing Consortium,"/>
            <person name="Marcussen T."/>
            <person name="Sandve S.R."/>
            <person name="Heier L."/>
            <person name="Spannagl M."/>
            <person name="Pfeifer M."/>
            <person name="Jakobsen K.S."/>
            <person name="Wulff B.B."/>
            <person name="Steuernagel B."/>
            <person name="Mayer K.F."/>
            <person name="Olsen O.A."/>
        </authorList>
    </citation>
    <scope>NUCLEOTIDE SEQUENCE [LARGE SCALE GENOMIC DNA]</scope>
    <source>
        <strain evidence="3">cv. AL8/78</strain>
    </source>
</reference>
<organism evidence="2 3">
    <name type="scientific">Aegilops tauschii subsp. strangulata</name>
    <name type="common">Goatgrass</name>
    <dbReference type="NCBI Taxonomy" id="200361"/>
    <lineage>
        <taxon>Eukaryota</taxon>
        <taxon>Viridiplantae</taxon>
        <taxon>Streptophyta</taxon>
        <taxon>Embryophyta</taxon>
        <taxon>Tracheophyta</taxon>
        <taxon>Spermatophyta</taxon>
        <taxon>Magnoliopsida</taxon>
        <taxon>Liliopsida</taxon>
        <taxon>Poales</taxon>
        <taxon>Poaceae</taxon>
        <taxon>BOP clade</taxon>
        <taxon>Pooideae</taxon>
        <taxon>Triticodae</taxon>
        <taxon>Triticeae</taxon>
        <taxon>Triticinae</taxon>
        <taxon>Aegilops</taxon>
    </lineage>
</organism>
<sequence>MQCYRFGIFISTVCRRSLFSSLSGFIFIFFYRLGIASFLNDFAICRHDTLCACVSCWLCVS</sequence>
<name>A0A453GKX5_AEGTS</name>
<protein>
    <submittedName>
        <fullName evidence="2">Uncharacterized protein</fullName>
    </submittedName>
</protein>
<dbReference type="Proteomes" id="UP000015105">
    <property type="component" value="Chromosome 3D"/>
</dbReference>
<proteinExistence type="predicted"/>
<evidence type="ECO:0000313" key="3">
    <source>
        <dbReference type="Proteomes" id="UP000015105"/>
    </source>
</evidence>
<reference evidence="2" key="5">
    <citation type="journal article" date="2021" name="G3 (Bethesda)">
        <title>Aegilops tauschii genome assembly Aet v5.0 features greater sequence contiguity and improved annotation.</title>
        <authorList>
            <person name="Wang L."/>
            <person name="Zhu T."/>
            <person name="Rodriguez J.C."/>
            <person name="Deal K.R."/>
            <person name="Dubcovsky J."/>
            <person name="McGuire P.E."/>
            <person name="Lux T."/>
            <person name="Spannagl M."/>
            <person name="Mayer K.F.X."/>
            <person name="Baldrich P."/>
            <person name="Meyers B.C."/>
            <person name="Huo N."/>
            <person name="Gu Y.Q."/>
            <person name="Zhou H."/>
            <person name="Devos K.M."/>
            <person name="Bennetzen J.L."/>
            <person name="Unver T."/>
            <person name="Budak H."/>
            <person name="Gulick P.J."/>
            <person name="Galiba G."/>
            <person name="Kalapos B."/>
            <person name="Nelson D.R."/>
            <person name="Li P."/>
            <person name="You F.M."/>
            <person name="Luo M.C."/>
            <person name="Dvorak J."/>
        </authorList>
    </citation>
    <scope>NUCLEOTIDE SEQUENCE [LARGE SCALE GENOMIC DNA]</scope>
    <source>
        <strain evidence="2">cv. AL8/78</strain>
    </source>
</reference>
<dbReference type="AlphaFoldDB" id="A0A453GKX5"/>
<reference evidence="2" key="3">
    <citation type="journal article" date="2017" name="Nature">
        <title>Genome sequence of the progenitor of the wheat D genome Aegilops tauschii.</title>
        <authorList>
            <person name="Luo M.C."/>
            <person name="Gu Y.Q."/>
            <person name="Puiu D."/>
            <person name="Wang H."/>
            <person name="Twardziok S.O."/>
            <person name="Deal K.R."/>
            <person name="Huo N."/>
            <person name="Zhu T."/>
            <person name="Wang L."/>
            <person name="Wang Y."/>
            <person name="McGuire P.E."/>
            <person name="Liu S."/>
            <person name="Long H."/>
            <person name="Ramasamy R.K."/>
            <person name="Rodriguez J.C."/>
            <person name="Van S.L."/>
            <person name="Yuan L."/>
            <person name="Wang Z."/>
            <person name="Xia Z."/>
            <person name="Xiao L."/>
            <person name="Anderson O.D."/>
            <person name="Ouyang S."/>
            <person name="Liang Y."/>
            <person name="Zimin A.V."/>
            <person name="Pertea G."/>
            <person name="Qi P."/>
            <person name="Bennetzen J.L."/>
            <person name="Dai X."/>
            <person name="Dawson M.W."/>
            <person name="Muller H.G."/>
            <person name="Kugler K."/>
            <person name="Rivarola-Duarte L."/>
            <person name="Spannagl M."/>
            <person name="Mayer K.F.X."/>
            <person name="Lu F.H."/>
            <person name="Bevan M.W."/>
            <person name="Leroy P."/>
            <person name="Li P."/>
            <person name="You F.M."/>
            <person name="Sun Q."/>
            <person name="Liu Z."/>
            <person name="Lyons E."/>
            <person name="Wicker T."/>
            <person name="Salzberg S.L."/>
            <person name="Devos K.M."/>
            <person name="Dvorak J."/>
        </authorList>
    </citation>
    <scope>NUCLEOTIDE SEQUENCE [LARGE SCALE GENOMIC DNA]</scope>
    <source>
        <strain evidence="2">cv. AL8/78</strain>
    </source>
</reference>
<evidence type="ECO:0000313" key="2">
    <source>
        <dbReference type="EnsemblPlants" id="AET3Gv21094400.7"/>
    </source>
</evidence>
<accession>A0A453GKX5</accession>
<keyword evidence="1" id="KW-0472">Membrane</keyword>
<reference evidence="3" key="2">
    <citation type="journal article" date="2017" name="Nat. Plants">
        <title>The Aegilops tauschii genome reveals multiple impacts of transposons.</title>
        <authorList>
            <person name="Zhao G."/>
            <person name="Zou C."/>
            <person name="Li K."/>
            <person name="Wang K."/>
            <person name="Li T."/>
            <person name="Gao L."/>
            <person name="Zhang X."/>
            <person name="Wang H."/>
            <person name="Yang Z."/>
            <person name="Liu X."/>
            <person name="Jiang W."/>
            <person name="Mao L."/>
            <person name="Kong X."/>
            <person name="Jiao Y."/>
            <person name="Jia J."/>
        </authorList>
    </citation>
    <scope>NUCLEOTIDE SEQUENCE [LARGE SCALE GENOMIC DNA]</scope>
    <source>
        <strain evidence="3">cv. AL8/78</strain>
    </source>
</reference>
<keyword evidence="3" id="KW-1185">Reference proteome</keyword>
<evidence type="ECO:0000256" key="1">
    <source>
        <dbReference type="SAM" id="Phobius"/>
    </source>
</evidence>
<keyword evidence="1" id="KW-0812">Transmembrane</keyword>
<reference evidence="2" key="4">
    <citation type="submission" date="2019-03" db="UniProtKB">
        <authorList>
            <consortium name="EnsemblPlants"/>
        </authorList>
    </citation>
    <scope>IDENTIFICATION</scope>
</reference>
<dbReference type="EnsemblPlants" id="AET3Gv21094400.7">
    <property type="protein sequence ID" value="AET3Gv21094400.7"/>
    <property type="gene ID" value="AET3Gv21094400"/>
</dbReference>
<dbReference type="Gramene" id="AET3Gv21094400.7">
    <property type="protein sequence ID" value="AET3Gv21094400.7"/>
    <property type="gene ID" value="AET3Gv21094400"/>
</dbReference>
<feature type="transmembrane region" description="Helical" evidence="1">
    <location>
        <begin position="21"/>
        <end position="39"/>
    </location>
</feature>